<evidence type="ECO:0000256" key="1">
    <source>
        <dbReference type="ARBA" id="ARBA00004141"/>
    </source>
</evidence>
<feature type="signal peptide" evidence="7">
    <location>
        <begin position="1"/>
        <end position="21"/>
    </location>
</feature>
<evidence type="ECO:0000256" key="5">
    <source>
        <dbReference type="SAM" id="MobiDB-lite"/>
    </source>
</evidence>
<gene>
    <name evidence="11" type="ORF">E6K72_08435</name>
</gene>
<dbReference type="PANTHER" id="PTHR33507">
    <property type="entry name" value="INNER MEMBRANE PROTEIN YBBJ"/>
    <property type="match status" value="1"/>
</dbReference>
<feature type="transmembrane region" description="Helical" evidence="6">
    <location>
        <begin position="334"/>
        <end position="351"/>
    </location>
</feature>
<dbReference type="InterPro" id="IPR056739">
    <property type="entry name" value="NfeD_membrane"/>
</dbReference>
<feature type="domain" description="NfeD1b N-terminal" evidence="10">
    <location>
        <begin position="77"/>
        <end position="232"/>
    </location>
</feature>
<protein>
    <submittedName>
        <fullName evidence="11">Nodulation protein NfeD</fullName>
    </submittedName>
</protein>
<dbReference type="InterPro" id="IPR052165">
    <property type="entry name" value="Membrane_assoc_protease"/>
</dbReference>
<dbReference type="InterPro" id="IPR012340">
    <property type="entry name" value="NA-bd_OB-fold"/>
</dbReference>
<dbReference type="SUPFAM" id="SSF141322">
    <property type="entry name" value="NfeD domain-like"/>
    <property type="match status" value="1"/>
</dbReference>
<evidence type="ECO:0000313" key="12">
    <source>
        <dbReference type="Proteomes" id="UP000317716"/>
    </source>
</evidence>
<dbReference type="Gene3D" id="2.40.50.140">
    <property type="entry name" value="Nucleic acid-binding proteins"/>
    <property type="match status" value="1"/>
</dbReference>
<proteinExistence type="predicted"/>
<evidence type="ECO:0000256" key="7">
    <source>
        <dbReference type="SAM" id="SignalP"/>
    </source>
</evidence>
<dbReference type="Pfam" id="PF01957">
    <property type="entry name" value="NfeD"/>
    <property type="match status" value="1"/>
</dbReference>
<accession>A0A538SQ26</accession>
<reference evidence="11 12" key="1">
    <citation type="journal article" date="2019" name="Nat. Microbiol.">
        <title>Mediterranean grassland soil C-N compound turnover is dependent on rainfall and depth, and is mediated by genomically divergent microorganisms.</title>
        <authorList>
            <person name="Diamond S."/>
            <person name="Andeer P.F."/>
            <person name="Li Z."/>
            <person name="Crits-Christoph A."/>
            <person name="Burstein D."/>
            <person name="Anantharaman K."/>
            <person name="Lane K.R."/>
            <person name="Thomas B.C."/>
            <person name="Pan C."/>
            <person name="Northen T.R."/>
            <person name="Banfield J.F."/>
        </authorList>
    </citation>
    <scope>NUCLEOTIDE SEQUENCE [LARGE SCALE GENOMIC DNA]</scope>
    <source>
        <strain evidence="11">WS_2</strain>
    </source>
</reference>
<dbReference type="Proteomes" id="UP000317716">
    <property type="component" value="Unassembled WGS sequence"/>
</dbReference>
<dbReference type="CDD" id="cd07020">
    <property type="entry name" value="Clp_protease_NfeD_1"/>
    <property type="match status" value="1"/>
</dbReference>
<feature type="compositionally biased region" description="Low complexity" evidence="5">
    <location>
        <begin position="52"/>
        <end position="68"/>
    </location>
</feature>
<keyword evidence="2 6" id="KW-0812">Transmembrane</keyword>
<name>A0A538SQ26_UNCEI</name>
<feature type="transmembrane region" description="Helical" evidence="6">
    <location>
        <begin position="382"/>
        <end position="406"/>
    </location>
</feature>
<evidence type="ECO:0000256" key="4">
    <source>
        <dbReference type="ARBA" id="ARBA00023136"/>
    </source>
</evidence>
<keyword evidence="3 6" id="KW-1133">Transmembrane helix</keyword>
<feature type="transmembrane region" description="Helical" evidence="6">
    <location>
        <begin position="358"/>
        <end position="376"/>
    </location>
</feature>
<sequence length="480" mass="49991">MSGFRRAGLIAFVALAALALAAPVPHAGAAGTRKHRPVEKGGSLAGARRSTPTKPAQATEPEAAEPAPSEGRNAGRVLVVRLEGPVSPVTAEALISSVDRAERQGYRALVIEIDTPGGLESSMRDMVKSMLASTVPIITWVTPGGARAASAGVFVTMAGDVAAMAPGTNIGAATPINLQGPMDSTLARKATNDAAAFARTVAAQRGHSIEWAEKAVRSAVAASETEAVDLKVVDFIAATLPELLAKADGRTWRRGEERRVLRVRGLPNDRIEPGFRQRVLAVLAEPSVAYILLMLGFYGLLFELQNPGAILPGIVGGICLILAFFALSALPVNYAGIALLLLAVVFFLAEIKVASHGLLAAGGILSMILGSLILFRSEGPRLPWTVIGGATAVTAAFFLVVVGAGLRAQRLAVRTGPAGLRGRRASVVERLAPFGMVRIDGELWRASAGNESADVGGDVEITGVDGLTLKVRPLTKEARR</sequence>
<keyword evidence="7" id="KW-0732">Signal</keyword>
<feature type="domain" description="NfeD-like C-terminal" evidence="8">
    <location>
        <begin position="419"/>
        <end position="473"/>
    </location>
</feature>
<feature type="chain" id="PRO_5022190377" evidence="7">
    <location>
        <begin position="22"/>
        <end position="480"/>
    </location>
</feature>
<feature type="transmembrane region" description="Helical" evidence="6">
    <location>
        <begin position="309"/>
        <end position="328"/>
    </location>
</feature>
<comment type="caution">
    <text evidence="11">The sequence shown here is derived from an EMBL/GenBank/DDBJ whole genome shotgun (WGS) entry which is preliminary data.</text>
</comment>
<dbReference type="Pfam" id="PF25145">
    <property type="entry name" value="NfeD1b_N"/>
    <property type="match status" value="1"/>
</dbReference>
<comment type="subcellular location">
    <subcellularLocation>
        <location evidence="1">Membrane</location>
        <topology evidence="1">Multi-pass membrane protein</topology>
    </subcellularLocation>
</comment>
<evidence type="ECO:0000259" key="9">
    <source>
        <dbReference type="Pfam" id="PF24961"/>
    </source>
</evidence>
<dbReference type="EMBL" id="VBOS01000298">
    <property type="protein sequence ID" value="TMQ53465.1"/>
    <property type="molecule type" value="Genomic_DNA"/>
</dbReference>
<organism evidence="11 12">
    <name type="scientific">Eiseniibacteriota bacterium</name>
    <dbReference type="NCBI Taxonomy" id="2212470"/>
    <lineage>
        <taxon>Bacteria</taxon>
        <taxon>Candidatus Eiseniibacteriota</taxon>
    </lineage>
</organism>
<evidence type="ECO:0000313" key="11">
    <source>
        <dbReference type="EMBL" id="TMQ53465.1"/>
    </source>
</evidence>
<evidence type="ECO:0000259" key="8">
    <source>
        <dbReference type="Pfam" id="PF01957"/>
    </source>
</evidence>
<dbReference type="Pfam" id="PF24961">
    <property type="entry name" value="NfeD_membrane"/>
    <property type="match status" value="1"/>
</dbReference>
<dbReference type="InterPro" id="IPR002810">
    <property type="entry name" value="NfeD-like_C"/>
</dbReference>
<dbReference type="InterPro" id="IPR056738">
    <property type="entry name" value="NfeD1b_N"/>
</dbReference>
<feature type="transmembrane region" description="Helical" evidence="6">
    <location>
        <begin position="279"/>
        <end position="302"/>
    </location>
</feature>
<evidence type="ECO:0000259" key="10">
    <source>
        <dbReference type="Pfam" id="PF25145"/>
    </source>
</evidence>
<keyword evidence="4 6" id="KW-0472">Membrane</keyword>
<dbReference type="PANTHER" id="PTHR33507:SF4">
    <property type="entry name" value="NODULATION COMPETITIVENESS PROTEIN NFED"/>
    <property type="match status" value="1"/>
</dbReference>
<dbReference type="Gene3D" id="3.90.226.10">
    <property type="entry name" value="2-enoyl-CoA Hydratase, Chain A, domain 1"/>
    <property type="match status" value="1"/>
</dbReference>
<dbReference type="InterPro" id="IPR029045">
    <property type="entry name" value="ClpP/crotonase-like_dom_sf"/>
</dbReference>
<dbReference type="GO" id="GO:0016020">
    <property type="term" value="C:membrane"/>
    <property type="evidence" value="ECO:0007669"/>
    <property type="project" value="UniProtKB-SubCell"/>
</dbReference>
<evidence type="ECO:0000256" key="6">
    <source>
        <dbReference type="SAM" id="Phobius"/>
    </source>
</evidence>
<dbReference type="SUPFAM" id="SSF52096">
    <property type="entry name" value="ClpP/crotonase"/>
    <property type="match status" value="1"/>
</dbReference>
<feature type="domain" description="NfeD integral membrane" evidence="9">
    <location>
        <begin position="288"/>
        <end position="402"/>
    </location>
</feature>
<evidence type="ECO:0000256" key="2">
    <source>
        <dbReference type="ARBA" id="ARBA00022692"/>
    </source>
</evidence>
<feature type="region of interest" description="Disordered" evidence="5">
    <location>
        <begin position="27"/>
        <end position="72"/>
    </location>
</feature>
<dbReference type="AlphaFoldDB" id="A0A538SQ26"/>
<evidence type="ECO:0000256" key="3">
    <source>
        <dbReference type="ARBA" id="ARBA00022989"/>
    </source>
</evidence>